<proteinExistence type="inferred from homology"/>
<comment type="similarity">
    <text evidence="8">Belongs to the glycosyl hydrolase 18 family.</text>
</comment>
<dbReference type="InterPro" id="IPR001579">
    <property type="entry name" value="Glyco_hydro_18_chit_AS"/>
</dbReference>
<protein>
    <submittedName>
        <fullName evidence="10">Family 18 glycoside hydrolase</fullName>
    </submittedName>
</protein>
<evidence type="ECO:0000256" key="2">
    <source>
        <dbReference type="ARBA" id="ARBA00022801"/>
    </source>
</evidence>
<organism evidence="10 11">
    <name type="scientific">Phakopsora pachyrhizi</name>
    <name type="common">Asian soybean rust disease fungus</name>
    <dbReference type="NCBI Taxonomy" id="170000"/>
    <lineage>
        <taxon>Eukaryota</taxon>
        <taxon>Fungi</taxon>
        <taxon>Dikarya</taxon>
        <taxon>Basidiomycota</taxon>
        <taxon>Pucciniomycotina</taxon>
        <taxon>Pucciniomycetes</taxon>
        <taxon>Pucciniales</taxon>
        <taxon>Phakopsoraceae</taxon>
        <taxon>Phakopsora</taxon>
    </lineage>
</organism>
<comment type="catalytic activity">
    <reaction evidence="1">
        <text>Random endo-hydrolysis of N-acetyl-beta-D-glucosaminide (1-&gt;4)-beta-linkages in chitin and chitodextrins.</text>
        <dbReference type="EC" id="3.2.1.14"/>
    </reaction>
</comment>
<dbReference type="InterPro" id="IPR029070">
    <property type="entry name" value="Chitinase_insertion_sf"/>
</dbReference>
<dbReference type="InterPro" id="IPR017853">
    <property type="entry name" value="GH"/>
</dbReference>
<evidence type="ECO:0000259" key="9">
    <source>
        <dbReference type="PROSITE" id="PS51910"/>
    </source>
</evidence>
<dbReference type="PANTHER" id="PTHR11177">
    <property type="entry name" value="CHITINASE"/>
    <property type="match status" value="1"/>
</dbReference>
<dbReference type="SMART" id="SM00636">
    <property type="entry name" value="Glyco_18"/>
    <property type="match status" value="1"/>
</dbReference>
<evidence type="ECO:0000313" key="11">
    <source>
        <dbReference type="Proteomes" id="UP001153365"/>
    </source>
</evidence>
<dbReference type="SUPFAM" id="SSF51445">
    <property type="entry name" value="(Trans)glycosidases"/>
    <property type="match status" value="1"/>
</dbReference>
<dbReference type="AlphaFoldDB" id="A0AAV0BFN7"/>
<evidence type="ECO:0000256" key="3">
    <source>
        <dbReference type="ARBA" id="ARBA00023024"/>
    </source>
</evidence>
<keyword evidence="4" id="KW-0119">Carbohydrate metabolism</keyword>
<keyword evidence="3" id="KW-0146">Chitin degradation</keyword>
<dbReference type="Gene3D" id="3.20.20.80">
    <property type="entry name" value="Glycosidases"/>
    <property type="match status" value="2"/>
</dbReference>
<dbReference type="Proteomes" id="UP001153365">
    <property type="component" value="Unassembled WGS sequence"/>
</dbReference>
<dbReference type="InterPro" id="IPR050314">
    <property type="entry name" value="Glycosyl_Hydrlase_18"/>
</dbReference>
<dbReference type="EMBL" id="CALTRL010005762">
    <property type="protein sequence ID" value="CAH7685959.1"/>
    <property type="molecule type" value="Genomic_DNA"/>
</dbReference>
<feature type="domain" description="GH18" evidence="9">
    <location>
        <begin position="23"/>
        <end position="410"/>
    </location>
</feature>
<evidence type="ECO:0000313" key="10">
    <source>
        <dbReference type="EMBL" id="CAH7685959.1"/>
    </source>
</evidence>
<dbReference type="PROSITE" id="PS51910">
    <property type="entry name" value="GH18_2"/>
    <property type="match status" value="1"/>
</dbReference>
<dbReference type="PROSITE" id="PS01095">
    <property type="entry name" value="GH18_1"/>
    <property type="match status" value="1"/>
</dbReference>
<gene>
    <name evidence="10" type="ORF">PPACK8108_LOCUS20550</name>
</gene>
<dbReference type="PANTHER" id="PTHR11177:SF317">
    <property type="entry name" value="CHITINASE 12-RELATED"/>
    <property type="match status" value="1"/>
</dbReference>
<dbReference type="InterPro" id="IPR011583">
    <property type="entry name" value="Chitinase_II/V-like_cat"/>
</dbReference>
<dbReference type="SUPFAM" id="SSF54556">
    <property type="entry name" value="Chitinase insertion domain"/>
    <property type="match status" value="1"/>
</dbReference>
<dbReference type="GO" id="GO:0008061">
    <property type="term" value="F:chitin binding"/>
    <property type="evidence" value="ECO:0007669"/>
    <property type="project" value="InterPro"/>
</dbReference>
<evidence type="ECO:0000256" key="6">
    <source>
        <dbReference type="ARBA" id="ARBA00023326"/>
    </source>
</evidence>
<dbReference type="GO" id="GO:0006032">
    <property type="term" value="P:chitin catabolic process"/>
    <property type="evidence" value="ECO:0007669"/>
    <property type="project" value="UniProtKB-KW"/>
</dbReference>
<evidence type="ECO:0000256" key="4">
    <source>
        <dbReference type="ARBA" id="ARBA00023277"/>
    </source>
</evidence>
<evidence type="ECO:0000256" key="8">
    <source>
        <dbReference type="RuleBase" id="RU004453"/>
    </source>
</evidence>
<keyword evidence="11" id="KW-1185">Reference proteome</keyword>
<name>A0AAV0BFN7_PHAPC</name>
<keyword evidence="5 7" id="KW-0326">Glycosidase</keyword>
<evidence type="ECO:0000256" key="7">
    <source>
        <dbReference type="RuleBase" id="RU000489"/>
    </source>
</evidence>
<dbReference type="GO" id="GO:0005576">
    <property type="term" value="C:extracellular region"/>
    <property type="evidence" value="ECO:0007669"/>
    <property type="project" value="TreeGrafter"/>
</dbReference>
<evidence type="ECO:0000256" key="1">
    <source>
        <dbReference type="ARBA" id="ARBA00000822"/>
    </source>
</evidence>
<dbReference type="GO" id="GO:0000272">
    <property type="term" value="P:polysaccharide catabolic process"/>
    <property type="evidence" value="ECO:0007669"/>
    <property type="project" value="UniProtKB-KW"/>
</dbReference>
<keyword evidence="2 7" id="KW-0378">Hydrolase</keyword>
<evidence type="ECO:0000256" key="5">
    <source>
        <dbReference type="ARBA" id="ARBA00023295"/>
    </source>
</evidence>
<dbReference type="InterPro" id="IPR001223">
    <property type="entry name" value="Glyco_hydro18_cat"/>
</dbReference>
<sequence length="410" mass="44724">MGKNHSTPACRAKVAIRSGNHKAVISAYYPGYNAKFLPPAKIPWKLYNHLQYFVAVPAPTPEADLVIDDEKNMLEVVAGAKSNSVSISLSVGGWTGSRFFSFLVGDSRNRTLFAETISRAVKKYKFDGVDLDWEYPNFQGLGCNALNKDDSKNFLAFLKVLRNKLGKKSRLSAAVSVHGFMSEDGKNYLKDVSEFGKVLDFITIMVYDIYGSSSKIAGPNAPLFSTCSDPASKFSASQAVKHWISTGIPAKKLILGIPSYGYAYTLKSNKLTETKFSGDSKKTSHLFQSTTGVPPKAGKTADVGGDRDACGNVNPPGGQWLFKELSGTKKLTSDAKKGLGGFERHYDSCTQTPFIFNPETRSLISYDDPTSFRAKAKFVLRHGLAGVEVFDATGDTDDNILLRSVRKVLA</sequence>
<accession>A0AAV0BFN7</accession>
<dbReference type="Pfam" id="PF00704">
    <property type="entry name" value="Glyco_hydro_18"/>
    <property type="match status" value="1"/>
</dbReference>
<reference evidence="10" key="1">
    <citation type="submission" date="2022-06" db="EMBL/GenBank/DDBJ databases">
        <authorList>
            <consortium name="SYNGENTA / RWTH Aachen University"/>
        </authorList>
    </citation>
    <scope>NUCLEOTIDE SEQUENCE</scope>
</reference>
<comment type="caution">
    <text evidence="10">The sequence shown here is derived from an EMBL/GenBank/DDBJ whole genome shotgun (WGS) entry which is preliminary data.</text>
</comment>
<keyword evidence="6" id="KW-0624">Polysaccharide degradation</keyword>
<dbReference type="GO" id="GO:0008843">
    <property type="term" value="F:endochitinase activity"/>
    <property type="evidence" value="ECO:0007669"/>
    <property type="project" value="UniProtKB-EC"/>
</dbReference>